<dbReference type="EMBL" id="JBGUBD010000006">
    <property type="protein sequence ID" value="MFA9478743.1"/>
    <property type="molecule type" value="Genomic_DNA"/>
</dbReference>
<dbReference type="InterPro" id="IPR036390">
    <property type="entry name" value="WH_DNA-bd_sf"/>
</dbReference>
<comment type="caution">
    <text evidence="1">The sequence shown here is derived from an EMBL/GenBank/DDBJ whole genome shotgun (WGS) entry which is preliminary data.</text>
</comment>
<dbReference type="PANTHER" id="PTHR33221:SF13">
    <property type="entry name" value="TRANSCRIPTIONAL REGULATOR-RELATED"/>
    <property type="match status" value="1"/>
</dbReference>
<organism evidence="1 2">
    <name type="scientific">Natronomicrosphaera hydrolytica</name>
    <dbReference type="NCBI Taxonomy" id="3242702"/>
    <lineage>
        <taxon>Bacteria</taxon>
        <taxon>Pseudomonadati</taxon>
        <taxon>Planctomycetota</taxon>
        <taxon>Phycisphaerae</taxon>
        <taxon>Phycisphaerales</taxon>
        <taxon>Phycisphaeraceae</taxon>
        <taxon>Natronomicrosphaera</taxon>
    </lineage>
</organism>
<sequence length="165" mass="17678">MLLLSKTSEYALRAVVCLASHHGEPIVTSQLAELTRVPAGYLSKVLQQLGRGGLVQAQRGLHGGFSLARPPAEMTILDVLNAVDPVPRIRGCPLGLKSHGTNLCPLHRQLDDALASIEQAFAGSTLADLLNEPTDSPPLCEADTTANKQRLHVRQVVRPPIRGES</sequence>
<accession>A0ABV4U6Z2</accession>
<gene>
    <name evidence="1" type="ORF">ACERK3_10590</name>
</gene>
<dbReference type="InterPro" id="IPR000944">
    <property type="entry name" value="Tscrpt_reg_Rrf2"/>
</dbReference>
<dbReference type="RefSeq" id="WP_425345671.1">
    <property type="nucleotide sequence ID" value="NZ_JBGUBD010000006.1"/>
</dbReference>
<dbReference type="SUPFAM" id="SSF46785">
    <property type="entry name" value="Winged helix' DNA-binding domain"/>
    <property type="match status" value="1"/>
</dbReference>
<protein>
    <submittedName>
        <fullName evidence="1">Rrf2 family transcriptional regulator</fullName>
    </submittedName>
</protein>
<dbReference type="PANTHER" id="PTHR33221">
    <property type="entry name" value="WINGED HELIX-TURN-HELIX TRANSCRIPTIONAL REGULATOR, RRF2 FAMILY"/>
    <property type="match status" value="1"/>
</dbReference>
<dbReference type="Pfam" id="PF02082">
    <property type="entry name" value="Rrf2"/>
    <property type="match status" value="1"/>
</dbReference>
<dbReference type="InterPro" id="IPR036388">
    <property type="entry name" value="WH-like_DNA-bd_sf"/>
</dbReference>
<dbReference type="NCBIfam" id="TIGR00738">
    <property type="entry name" value="rrf2_super"/>
    <property type="match status" value="1"/>
</dbReference>
<evidence type="ECO:0000313" key="2">
    <source>
        <dbReference type="Proteomes" id="UP001575105"/>
    </source>
</evidence>
<proteinExistence type="predicted"/>
<evidence type="ECO:0000313" key="1">
    <source>
        <dbReference type="EMBL" id="MFA9478743.1"/>
    </source>
</evidence>
<reference evidence="1 2" key="1">
    <citation type="submission" date="2024-08" db="EMBL/GenBank/DDBJ databases">
        <title>Whole-genome sequencing of halo(alkali)philic microorganisms from hypersaline lakes.</title>
        <authorList>
            <person name="Sorokin D.Y."/>
            <person name="Merkel A.Y."/>
            <person name="Messina E."/>
            <person name="Yakimov M."/>
        </authorList>
    </citation>
    <scope>NUCLEOTIDE SEQUENCE [LARGE SCALE GENOMIC DNA]</scope>
    <source>
        <strain evidence="1 2">AB-hyl4</strain>
    </source>
</reference>
<dbReference type="Proteomes" id="UP001575105">
    <property type="component" value="Unassembled WGS sequence"/>
</dbReference>
<keyword evidence="2" id="KW-1185">Reference proteome</keyword>
<dbReference type="Gene3D" id="1.10.10.10">
    <property type="entry name" value="Winged helix-like DNA-binding domain superfamily/Winged helix DNA-binding domain"/>
    <property type="match status" value="1"/>
</dbReference>
<dbReference type="InterPro" id="IPR030489">
    <property type="entry name" value="TR_Rrf2-type_CS"/>
</dbReference>
<dbReference type="PROSITE" id="PS51197">
    <property type="entry name" value="HTH_RRF2_2"/>
    <property type="match status" value="1"/>
</dbReference>
<name>A0ABV4U6Z2_9BACT</name>
<dbReference type="PROSITE" id="PS01332">
    <property type="entry name" value="HTH_RRF2_1"/>
    <property type="match status" value="1"/>
</dbReference>